<protein>
    <recommendedName>
        <fullName evidence="4">Putative glucose-6-phosphate 1-epimerase</fullName>
        <ecNumber evidence="4">5.1.3.15</ecNumber>
    </recommendedName>
</protein>
<comment type="similarity">
    <text evidence="2 4">Belongs to the glucose-6-phosphate 1-epimerase family.</text>
</comment>
<evidence type="ECO:0000256" key="1">
    <source>
        <dbReference type="ARBA" id="ARBA00001096"/>
    </source>
</evidence>
<keyword evidence="6" id="KW-1185">Reference proteome</keyword>
<dbReference type="AlphaFoldDB" id="A0A6B3LC30"/>
<dbReference type="Proteomes" id="UP000475117">
    <property type="component" value="Chromosome"/>
</dbReference>
<dbReference type="CDD" id="cd09020">
    <property type="entry name" value="D-hex-6-P-epi_like"/>
    <property type="match status" value="1"/>
</dbReference>
<dbReference type="KEGG" id="soa:G3M56_006410"/>
<dbReference type="InterPro" id="IPR025532">
    <property type="entry name" value="G6P_1-epimerase"/>
</dbReference>
<dbReference type="EMBL" id="CP066776">
    <property type="protein sequence ID" value="QQL46210.1"/>
    <property type="molecule type" value="Genomic_DNA"/>
</dbReference>
<dbReference type="GO" id="GO:0047938">
    <property type="term" value="F:glucose-6-phosphate 1-epimerase activity"/>
    <property type="evidence" value="ECO:0007669"/>
    <property type="project" value="UniProtKB-UniRule"/>
</dbReference>
<reference evidence="5 6" key="1">
    <citation type="submission" date="2020-12" db="EMBL/GenBank/DDBJ databases">
        <title>Sulforoseuscoccus oceanibium gen. nov., sp. nov., a representative of the phylum Verrucomicrobia with special cytoplasmic membrane, and proposal of Sulforoseuscoccusaceae fam. nov.</title>
        <authorList>
            <person name="Xi F."/>
        </authorList>
    </citation>
    <scope>NUCLEOTIDE SEQUENCE [LARGE SCALE GENOMIC DNA]</scope>
    <source>
        <strain evidence="5 6">T37</strain>
    </source>
</reference>
<organism evidence="5 6">
    <name type="scientific">Sulfuriroseicoccus oceanibius</name>
    <dbReference type="NCBI Taxonomy" id="2707525"/>
    <lineage>
        <taxon>Bacteria</taxon>
        <taxon>Pseudomonadati</taxon>
        <taxon>Verrucomicrobiota</taxon>
        <taxon>Verrucomicrobiia</taxon>
        <taxon>Verrucomicrobiales</taxon>
        <taxon>Verrucomicrobiaceae</taxon>
        <taxon>Sulfuriroseicoccus</taxon>
    </lineage>
</organism>
<name>A0A6B3LC30_9BACT</name>
<dbReference type="GO" id="GO:0005975">
    <property type="term" value="P:carbohydrate metabolic process"/>
    <property type="evidence" value="ECO:0007669"/>
    <property type="project" value="InterPro"/>
</dbReference>
<dbReference type="InterPro" id="IPR014718">
    <property type="entry name" value="GH-type_carb-bd"/>
</dbReference>
<sequence>MNRTASLIEATAEQPHITIEELAPDYPVIHVSNPQATASIALHGAHLISYQPSGQDPVIFTSRDAVFREGKAIRGGVPICWPWFSAHRDAGNGYPSHGLARTSFWQLEQIECGADTTTLVLSFTTDGSDASWPYACKATLTITVGSTLAISLRSDNLSDSAIEISEALHSYFQVGMADQTEVIGLQGCDYVFSLSDTEVKSQDAPIVINEAIDRVYHSEATIEIADRSNQRTIIVEKHNSQTTVVWNPGAEAAAAMGDLANDEYHHFVCVEPANAWPNRMTLAPGTSHTSSMTVSVK</sequence>
<dbReference type="InterPro" id="IPR008183">
    <property type="entry name" value="Aldose_1/G6P_1-epimerase"/>
</dbReference>
<gene>
    <name evidence="5" type="ORF">G3M56_006410</name>
</gene>
<dbReference type="SUPFAM" id="SSF74650">
    <property type="entry name" value="Galactose mutarotase-like"/>
    <property type="match status" value="1"/>
</dbReference>
<evidence type="ECO:0000313" key="6">
    <source>
        <dbReference type="Proteomes" id="UP000475117"/>
    </source>
</evidence>
<dbReference type="PIRSF" id="PIRSF016020">
    <property type="entry name" value="PHexose_mutarotase"/>
    <property type="match status" value="1"/>
</dbReference>
<accession>A0A6B3LC30</accession>
<comment type="catalytic activity">
    <reaction evidence="1">
        <text>alpha-D-glucose 6-phosphate = beta-D-glucose 6-phosphate</text>
        <dbReference type="Rhea" id="RHEA:16249"/>
        <dbReference type="ChEBI" id="CHEBI:58225"/>
        <dbReference type="ChEBI" id="CHEBI:58247"/>
        <dbReference type="EC" id="5.1.3.15"/>
    </reaction>
</comment>
<keyword evidence="3 4" id="KW-0413">Isomerase</keyword>
<dbReference type="PANTHER" id="PTHR11122:SF13">
    <property type="entry name" value="GLUCOSE-6-PHOSPHATE 1-EPIMERASE"/>
    <property type="match status" value="1"/>
</dbReference>
<dbReference type="GO" id="GO:0030246">
    <property type="term" value="F:carbohydrate binding"/>
    <property type="evidence" value="ECO:0007669"/>
    <property type="project" value="UniProtKB-UniRule"/>
</dbReference>
<dbReference type="PANTHER" id="PTHR11122">
    <property type="entry name" value="APOSPORY-ASSOCIATED PROTEIN C-RELATED"/>
    <property type="match status" value="1"/>
</dbReference>
<evidence type="ECO:0000256" key="4">
    <source>
        <dbReference type="PIRNR" id="PIRNR016020"/>
    </source>
</evidence>
<dbReference type="EC" id="5.1.3.15" evidence="4"/>
<dbReference type="Pfam" id="PF01263">
    <property type="entry name" value="Aldose_epim"/>
    <property type="match status" value="1"/>
</dbReference>
<dbReference type="InterPro" id="IPR011013">
    <property type="entry name" value="Gal_mutarotase_sf_dom"/>
</dbReference>
<evidence type="ECO:0000256" key="3">
    <source>
        <dbReference type="ARBA" id="ARBA00023235"/>
    </source>
</evidence>
<evidence type="ECO:0000313" key="5">
    <source>
        <dbReference type="EMBL" id="QQL46210.1"/>
    </source>
</evidence>
<proteinExistence type="inferred from homology"/>
<evidence type="ECO:0000256" key="2">
    <source>
        <dbReference type="ARBA" id="ARBA00005866"/>
    </source>
</evidence>
<dbReference type="RefSeq" id="WP_164362984.1">
    <property type="nucleotide sequence ID" value="NZ_CP066776.1"/>
</dbReference>
<dbReference type="Gene3D" id="2.70.98.10">
    <property type="match status" value="1"/>
</dbReference>